<dbReference type="SMART" id="SM00530">
    <property type="entry name" value="HTH_XRE"/>
    <property type="match status" value="1"/>
</dbReference>
<evidence type="ECO:0000256" key="1">
    <source>
        <dbReference type="ARBA" id="ARBA00023125"/>
    </source>
</evidence>
<keyword evidence="1" id="KW-0238">DNA-binding</keyword>
<dbReference type="PANTHER" id="PTHR46558">
    <property type="entry name" value="TRACRIPTIONAL REGULATORY PROTEIN-RELATED-RELATED"/>
    <property type="match status" value="1"/>
</dbReference>
<name>A0AAV4L9K7_9BACL</name>
<keyword evidence="4" id="KW-1185">Reference proteome</keyword>
<reference evidence="3" key="1">
    <citation type="journal article" date="2023" name="Int. J. Syst. Evol. Microbiol.">
        <title>Collibacillus ludicampi gen. nov., sp. nov., a new soil bacterium of the family Alicyclobacillaceae.</title>
        <authorList>
            <person name="Jojima T."/>
            <person name="Ioku Y."/>
            <person name="Fukuta Y."/>
            <person name="Shirasaka N."/>
            <person name="Matsumura Y."/>
            <person name="Mori M."/>
        </authorList>
    </citation>
    <scope>NUCLEOTIDE SEQUENCE</scope>
    <source>
        <strain evidence="3">TP075</strain>
    </source>
</reference>
<organism evidence="3 4">
    <name type="scientific">Collibacillus ludicampi</name>
    <dbReference type="NCBI Taxonomy" id="2771369"/>
    <lineage>
        <taxon>Bacteria</taxon>
        <taxon>Bacillati</taxon>
        <taxon>Bacillota</taxon>
        <taxon>Bacilli</taxon>
        <taxon>Bacillales</taxon>
        <taxon>Alicyclobacillaceae</taxon>
        <taxon>Collibacillus</taxon>
    </lineage>
</organism>
<dbReference type="RefSeq" id="WP_282197734.1">
    <property type="nucleotide sequence ID" value="NZ_BOQE01000001.1"/>
</dbReference>
<sequence length="83" mass="9264">MLDKKTLGAIIQKKRKEKGLKQIDLSIATDLSRNYLSDIENGRYMPSVEALSRIAACLDLDLNVLKMTEIQVVDESKGLVSAR</sequence>
<feature type="domain" description="HTH cro/C1-type" evidence="2">
    <location>
        <begin position="11"/>
        <end position="65"/>
    </location>
</feature>
<accession>A0AAV4L9K7</accession>
<protein>
    <recommendedName>
        <fullName evidence="2">HTH cro/C1-type domain-containing protein</fullName>
    </recommendedName>
</protein>
<dbReference type="EMBL" id="BOQE01000001">
    <property type="protein sequence ID" value="GIM44455.1"/>
    <property type="molecule type" value="Genomic_DNA"/>
</dbReference>
<dbReference type="CDD" id="cd00093">
    <property type="entry name" value="HTH_XRE"/>
    <property type="match status" value="1"/>
</dbReference>
<evidence type="ECO:0000259" key="2">
    <source>
        <dbReference type="PROSITE" id="PS50943"/>
    </source>
</evidence>
<dbReference type="SUPFAM" id="SSF47413">
    <property type="entry name" value="lambda repressor-like DNA-binding domains"/>
    <property type="match status" value="1"/>
</dbReference>
<dbReference type="Proteomes" id="UP001057291">
    <property type="component" value="Unassembled WGS sequence"/>
</dbReference>
<dbReference type="AlphaFoldDB" id="A0AAV4L9K7"/>
<dbReference type="Pfam" id="PF01381">
    <property type="entry name" value="HTH_3"/>
    <property type="match status" value="1"/>
</dbReference>
<dbReference type="InterPro" id="IPR001387">
    <property type="entry name" value="Cro/C1-type_HTH"/>
</dbReference>
<dbReference type="PROSITE" id="PS50943">
    <property type="entry name" value="HTH_CROC1"/>
    <property type="match status" value="1"/>
</dbReference>
<gene>
    <name evidence="3" type="ORF">DNHGIG_00040</name>
</gene>
<comment type="caution">
    <text evidence="3">The sequence shown here is derived from an EMBL/GenBank/DDBJ whole genome shotgun (WGS) entry which is preliminary data.</text>
</comment>
<dbReference type="GO" id="GO:0003677">
    <property type="term" value="F:DNA binding"/>
    <property type="evidence" value="ECO:0007669"/>
    <property type="project" value="UniProtKB-KW"/>
</dbReference>
<dbReference type="InterPro" id="IPR010982">
    <property type="entry name" value="Lambda_DNA-bd_dom_sf"/>
</dbReference>
<evidence type="ECO:0000313" key="3">
    <source>
        <dbReference type="EMBL" id="GIM44455.1"/>
    </source>
</evidence>
<proteinExistence type="predicted"/>
<dbReference type="PANTHER" id="PTHR46558:SF4">
    <property type="entry name" value="DNA-BIDING PHAGE PROTEIN"/>
    <property type="match status" value="1"/>
</dbReference>
<dbReference type="Gene3D" id="1.10.260.40">
    <property type="entry name" value="lambda repressor-like DNA-binding domains"/>
    <property type="match status" value="1"/>
</dbReference>
<evidence type="ECO:0000313" key="4">
    <source>
        <dbReference type="Proteomes" id="UP001057291"/>
    </source>
</evidence>